<accession>A0A0M4SJI9</accession>
<proteinExistence type="predicted"/>
<name>A0A0M4SJI9_9NOSO</name>
<dbReference type="KEGG" id="npz:ACX27_07725"/>
<reference evidence="2" key="1">
    <citation type="submission" date="2015-07" db="EMBL/GenBank/DDBJ databases">
        <title>Genome Of Nitrogen-Fixing Cyanobacterium Nostoc piscinale CENA21 From Solimoes/Amazon River Floodplain Sediments And Comparative Genomics To Uncover Biosynthetic Natural Products Potential.</title>
        <authorList>
            <person name="Leao T.F."/>
            <person name="Leao P.N."/>
            <person name="Guimaraes P.I."/>
            <person name="de Melo A.G.C."/>
            <person name="Ramos R.T.J."/>
            <person name="Silva A."/>
            <person name="Fiore M.F."/>
            <person name="Schneider M.P.C."/>
        </authorList>
    </citation>
    <scope>NUCLEOTIDE SEQUENCE [LARGE SCALE GENOMIC DNA]</scope>
    <source>
        <strain evidence="2">CENA21</strain>
    </source>
</reference>
<dbReference type="PATRIC" id="fig|224013.5.peg.1871"/>
<sequence>MAEKLTNQPLPNPISVLKSLLKSSQRVAEVPSVVATGVGNPPTQRQLLQAGKPVQRTGSTFRKI</sequence>
<evidence type="ECO:0000313" key="1">
    <source>
        <dbReference type="EMBL" id="ALF52772.1"/>
    </source>
</evidence>
<dbReference type="Proteomes" id="UP000062645">
    <property type="component" value="Chromosome"/>
</dbReference>
<dbReference type="AlphaFoldDB" id="A0A0M4SJI9"/>
<organism evidence="1 2">
    <name type="scientific">Nostoc piscinale CENA21</name>
    <dbReference type="NCBI Taxonomy" id="224013"/>
    <lineage>
        <taxon>Bacteria</taxon>
        <taxon>Bacillati</taxon>
        <taxon>Cyanobacteriota</taxon>
        <taxon>Cyanophyceae</taxon>
        <taxon>Nostocales</taxon>
        <taxon>Nostocaceae</taxon>
        <taxon>Nostoc</taxon>
    </lineage>
</organism>
<protein>
    <submittedName>
        <fullName evidence="1">Uncharacterized protein</fullName>
    </submittedName>
</protein>
<keyword evidence="2" id="KW-1185">Reference proteome</keyword>
<gene>
    <name evidence="1" type="ORF">ACX27_07725</name>
</gene>
<dbReference type="EMBL" id="CP012036">
    <property type="protein sequence ID" value="ALF52772.1"/>
    <property type="molecule type" value="Genomic_DNA"/>
</dbReference>
<evidence type="ECO:0000313" key="2">
    <source>
        <dbReference type="Proteomes" id="UP000062645"/>
    </source>
</evidence>
<reference evidence="1 2" key="2">
    <citation type="journal article" date="2016" name="Genome Announc.">
        <title>Draft Genome Sequence of the N2-Fixing Cyanobacterium Nostoc piscinale CENA21, Isolated from the Brazilian Amazon Floodplain.</title>
        <authorList>
            <person name="Leao T."/>
            <person name="Guimaraes P.I."/>
            <person name="de Melo A.G."/>
            <person name="Ramos R.T."/>
            <person name="Leao P.N."/>
            <person name="Silva A."/>
            <person name="Fiore M.F."/>
            <person name="Schneider M.P."/>
        </authorList>
    </citation>
    <scope>NUCLEOTIDE SEQUENCE [LARGE SCALE GENOMIC DNA]</scope>
    <source>
        <strain evidence="1 2">CENA21</strain>
    </source>
</reference>
<dbReference type="RefSeq" id="WP_062290536.1">
    <property type="nucleotide sequence ID" value="NZ_CP012036.1"/>
</dbReference>